<dbReference type="CDD" id="cd17767">
    <property type="entry name" value="UP_EcUdp-like"/>
    <property type="match status" value="1"/>
</dbReference>
<evidence type="ECO:0000313" key="2">
    <source>
        <dbReference type="EMBL" id="CDI78710.1"/>
    </source>
</evidence>
<protein>
    <submittedName>
        <fullName evidence="2">Purine nucleoside phosphorylase, putative</fullName>
    </submittedName>
</protein>
<dbReference type="Proteomes" id="UP000018050">
    <property type="component" value="Unassembled WGS sequence"/>
</dbReference>
<dbReference type="GO" id="GO:0006218">
    <property type="term" value="P:uridine catabolic process"/>
    <property type="evidence" value="ECO:0007669"/>
    <property type="project" value="TreeGrafter"/>
</dbReference>
<dbReference type="Gene3D" id="3.40.50.1580">
    <property type="entry name" value="Nucleoside phosphorylase domain"/>
    <property type="match status" value="1"/>
</dbReference>
<dbReference type="AlphaFoldDB" id="U6GEW8"/>
<reference evidence="2" key="2">
    <citation type="submission" date="2013-10" db="EMBL/GenBank/DDBJ databases">
        <authorList>
            <person name="Aslett M."/>
        </authorList>
    </citation>
    <scope>NUCLEOTIDE SEQUENCE [LARGE SCALE GENOMIC DNA]</scope>
    <source>
        <strain evidence="2">Houghton</strain>
    </source>
</reference>
<dbReference type="RefSeq" id="XP_013251094.1">
    <property type="nucleotide sequence ID" value="XM_013395640.1"/>
</dbReference>
<dbReference type="OrthoDB" id="416752at2759"/>
<dbReference type="GO" id="GO:0005829">
    <property type="term" value="C:cytosol"/>
    <property type="evidence" value="ECO:0007669"/>
    <property type="project" value="TreeGrafter"/>
</dbReference>
<dbReference type="InterPro" id="IPR000845">
    <property type="entry name" value="Nucleoside_phosphorylase_d"/>
</dbReference>
<name>U6GEW8_EIMAC</name>
<dbReference type="PANTHER" id="PTHR43691:SF11">
    <property type="entry name" value="FI09636P-RELATED"/>
    <property type="match status" value="1"/>
</dbReference>
<dbReference type="Pfam" id="PF01048">
    <property type="entry name" value="PNP_UDP_1"/>
    <property type="match status" value="1"/>
</dbReference>
<evidence type="ECO:0000259" key="1">
    <source>
        <dbReference type="Pfam" id="PF01048"/>
    </source>
</evidence>
<dbReference type="SUPFAM" id="SSF53167">
    <property type="entry name" value="Purine and uridine phosphorylases"/>
    <property type="match status" value="1"/>
</dbReference>
<reference evidence="2" key="1">
    <citation type="submission" date="2013-10" db="EMBL/GenBank/DDBJ databases">
        <title>Genomic analysis of the causative agents of coccidiosis in chickens.</title>
        <authorList>
            <person name="Reid A.J."/>
            <person name="Blake D."/>
            <person name="Billington K."/>
            <person name="Browne H."/>
            <person name="Dunn M."/>
            <person name="Hung S."/>
            <person name="Kawahara F."/>
            <person name="Miranda-Saavedra D."/>
            <person name="Mourier T."/>
            <person name="Nagra H."/>
            <person name="Otto T.D."/>
            <person name="Rawlings N."/>
            <person name="Sanchez A."/>
            <person name="Sanders M."/>
            <person name="Subramaniam C."/>
            <person name="Tay Y."/>
            <person name="Dear P."/>
            <person name="Doerig C."/>
            <person name="Gruber A."/>
            <person name="Parkinson J."/>
            <person name="Shirley M."/>
            <person name="Wan K.L."/>
            <person name="Berriman M."/>
            <person name="Tomley F."/>
            <person name="Pain A."/>
        </authorList>
    </citation>
    <scope>NUCLEOTIDE SEQUENCE [LARGE SCALE GENOMIC DNA]</scope>
    <source>
        <strain evidence="2">Houghton</strain>
    </source>
</reference>
<accession>U6GEW8</accession>
<dbReference type="VEuPathDB" id="ToxoDB:EAH_00036720"/>
<dbReference type="PANTHER" id="PTHR43691">
    <property type="entry name" value="URIDINE PHOSPHORYLASE"/>
    <property type="match status" value="1"/>
</dbReference>
<feature type="domain" description="Nucleoside phosphorylase" evidence="1">
    <location>
        <begin position="20"/>
        <end position="237"/>
    </location>
</feature>
<dbReference type="GeneID" id="25271742"/>
<proteinExistence type="predicted"/>
<dbReference type="EMBL" id="HG670907">
    <property type="protein sequence ID" value="CDI78710.1"/>
    <property type="molecule type" value="Genomic_DNA"/>
</dbReference>
<evidence type="ECO:0000313" key="3">
    <source>
        <dbReference type="Proteomes" id="UP000018050"/>
    </source>
</evidence>
<keyword evidence="3" id="KW-1185">Reference proteome</keyword>
<dbReference type="InterPro" id="IPR035994">
    <property type="entry name" value="Nucleoside_phosphorylase_sf"/>
</dbReference>
<gene>
    <name evidence="2" type="ORF">EAH_00036720</name>
</gene>
<dbReference type="OMA" id="PQCLLCG"/>
<sequence>MDGVEVQPHIQLRKGQVHPVVLTMGDPKRVDEVTALCDSFENLTFNREFKSANAVKNGQKFTVISHGIGSCSSMICFEELIKLGAKVIIRAGTCGSMKPATIKQGDIVVPYAAARDNDVCDLYVPIRMPAVATPRISQALLKAGEDLKINVRSGIALTNGVFYGHGQEHIDNLTNWSKFTDIVDCEFQALFLVGIGRGIETGAIAAVDGSPLQWDQANYDPTGKVVGAAKERMLKVAIHTCAELAKEFSSK</sequence>
<dbReference type="GO" id="GO:0004850">
    <property type="term" value="F:uridine phosphorylase activity"/>
    <property type="evidence" value="ECO:0007669"/>
    <property type="project" value="TreeGrafter"/>
</dbReference>
<organism evidence="2 3">
    <name type="scientific">Eimeria acervulina</name>
    <name type="common">Coccidian parasite</name>
    <dbReference type="NCBI Taxonomy" id="5801"/>
    <lineage>
        <taxon>Eukaryota</taxon>
        <taxon>Sar</taxon>
        <taxon>Alveolata</taxon>
        <taxon>Apicomplexa</taxon>
        <taxon>Conoidasida</taxon>
        <taxon>Coccidia</taxon>
        <taxon>Eucoccidiorida</taxon>
        <taxon>Eimeriorina</taxon>
        <taxon>Eimeriidae</taxon>
        <taxon>Eimeria</taxon>
    </lineage>
</organism>